<dbReference type="PROSITE" id="PS51819">
    <property type="entry name" value="VOC"/>
    <property type="match status" value="1"/>
</dbReference>
<protein>
    <submittedName>
        <fullName evidence="2">VOC family protein</fullName>
    </submittedName>
</protein>
<keyword evidence="3" id="KW-1185">Reference proteome</keyword>
<accession>A0ABS1B6L4</accession>
<sequence length="136" mass="14606">MSIGIRTSFLPHTDPDASLAFWRDVIGFDVRLDVGQGTMRWITVGPKDDESVSIVLAPPVVDPAATDEERAAVASLMAKGVFAMVLLSTDDVDAEFARIEAAGADVIQEPTDQDWGPRDCALRDPAGNIVRLQQVG</sequence>
<dbReference type="PANTHER" id="PTHR36437:SF2">
    <property type="entry name" value="GLYOXALASE_BLEOMYCIN RESISTANCE PROTEIN_DIOXYGENASE"/>
    <property type="match status" value="1"/>
</dbReference>
<dbReference type="InterPro" id="IPR029068">
    <property type="entry name" value="Glyas_Bleomycin-R_OHBP_Dase"/>
</dbReference>
<dbReference type="Pfam" id="PF00903">
    <property type="entry name" value="Glyoxalase"/>
    <property type="match status" value="1"/>
</dbReference>
<evidence type="ECO:0000259" key="1">
    <source>
        <dbReference type="PROSITE" id="PS51819"/>
    </source>
</evidence>
<comment type="caution">
    <text evidence="2">The sequence shown here is derived from an EMBL/GenBank/DDBJ whole genome shotgun (WGS) entry which is preliminary data.</text>
</comment>
<dbReference type="PANTHER" id="PTHR36437">
    <property type="entry name" value="GLYOXALASE/BLEOMYCIN RESISTANCE PROTEIN/DIOXYGENASE"/>
    <property type="match status" value="1"/>
</dbReference>
<feature type="domain" description="VOC" evidence="1">
    <location>
        <begin position="2"/>
        <end position="135"/>
    </location>
</feature>
<dbReference type="Gene3D" id="3.10.180.10">
    <property type="entry name" value="2,3-Dihydroxybiphenyl 1,2-Dioxygenase, domain 1"/>
    <property type="match status" value="1"/>
</dbReference>
<evidence type="ECO:0000313" key="3">
    <source>
        <dbReference type="Proteomes" id="UP000612352"/>
    </source>
</evidence>
<dbReference type="InterPro" id="IPR004360">
    <property type="entry name" value="Glyas_Fos-R_dOase_dom"/>
</dbReference>
<dbReference type="InterPro" id="IPR037523">
    <property type="entry name" value="VOC_core"/>
</dbReference>
<dbReference type="EMBL" id="JAEDAJ010000001">
    <property type="protein sequence ID" value="MBK0330266.1"/>
    <property type="molecule type" value="Genomic_DNA"/>
</dbReference>
<gene>
    <name evidence="2" type="ORF">I8D64_02460</name>
</gene>
<dbReference type="RefSeq" id="WP_200500897.1">
    <property type="nucleotide sequence ID" value="NZ_JAEDAJ010000001.1"/>
</dbReference>
<evidence type="ECO:0000313" key="2">
    <source>
        <dbReference type="EMBL" id="MBK0330266.1"/>
    </source>
</evidence>
<dbReference type="Proteomes" id="UP000612352">
    <property type="component" value="Unassembled WGS sequence"/>
</dbReference>
<reference evidence="2 3" key="1">
    <citation type="submission" date="2020-12" db="EMBL/GenBank/DDBJ databases">
        <title>Brachybacterium sp. MASK1Z-5, whole genome shotgun sequence.</title>
        <authorList>
            <person name="Tuo L."/>
        </authorList>
    </citation>
    <scope>NUCLEOTIDE SEQUENCE [LARGE SCALE GENOMIC DNA]</scope>
    <source>
        <strain evidence="2 3">MASK1Z-5</strain>
    </source>
</reference>
<proteinExistence type="predicted"/>
<name>A0ABS1B6L4_9MICO</name>
<dbReference type="SUPFAM" id="SSF54593">
    <property type="entry name" value="Glyoxalase/Bleomycin resistance protein/Dihydroxybiphenyl dioxygenase"/>
    <property type="match status" value="1"/>
</dbReference>
<organism evidence="2 3">
    <name type="scientific">Brachybacterium halotolerans</name>
    <dbReference type="NCBI Taxonomy" id="2795215"/>
    <lineage>
        <taxon>Bacteria</taxon>
        <taxon>Bacillati</taxon>
        <taxon>Actinomycetota</taxon>
        <taxon>Actinomycetes</taxon>
        <taxon>Micrococcales</taxon>
        <taxon>Dermabacteraceae</taxon>
        <taxon>Brachybacterium</taxon>
    </lineage>
</organism>